<dbReference type="Gene3D" id="3.20.20.370">
    <property type="entry name" value="Glycoside hydrolase/deacetylase"/>
    <property type="match status" value="1"/>
</dbReference>
<evidence type="ECO:0000256" key="5">
    <source>
        <dbReference type="ARBA" id="ARBA00022729"/>
    </source>
</evidence>
<dbReference type="PROSITE" id="PS51677">
    <property type="entry name" value="NODB"/>
    <property type="match status" value="1"/>
</dbReference>
<sequence>MLSRMRLKRAVKGSAGLAAVAASPFVRASTAASGCIFAYHRVADVRFVDASLDDWNVSPTRFEQQIAALVECAEIVRLTDLLGRCRASPPPDRPLVALTFDDGYANFYTQVLPILKRYRVPATVFVVTSLVGSEHPPAFDGWSVKHGGRLDPDAWRPMTWDQLEQCLASGLVTVGGHSHRHLKAPECTPELLIEEASRSREILVSRFGEVETYAYPYGSSRLGYVPDAYVEAVAAAGYRLAVTYDLGRVTGQTDPFRMPRIEAHGVDGPAIIRAKALGSLAPYRLTDRFRQARRSA</sequence>
<gene>
    <name evidence="9" type="ORF">AVDCRST_MAG44-515</name>
</gene>
<evidence type="ECO:0000256" key="6">
    <source>
        <dbReference type="ARBA" id="ARBA00032976"/>
    </source>
</evidence>
<comment type="similarity">
    <text evidence="3">Belongs to the polysaccharide deacetylase family.</text>
</comment>
<name>A0A6J4SEH6_9SPHN</name>
<dbReference type="CDD" id="cd10918">
    <property type="entry name" value="CE4_NodB_like_5s_6s"/>
    <property type="match status" value="1"/>
</dbReference>
<dbReference type="SUPFAM" id="SSF88713">
    <property type="entry name" value="Glycoside hydrolase/deacetylase"/>
    <property type="match status" value="1"/>
</dbReference>
<dbReference type="PANTHER" id="PTHR34216:SF3">
    <property type="entry name" value="POLY-BETA-1,6-N-ACETYL-D-GLUCOSAMINE N-DEACETYLASE"/>
    <property type="match status" value="1"/>
</dbReference>
<organism evidence="9">
    <name type="scientific">uncultured Sphingomonas sp</name>
    <dbReference type="NCBI Taxonomy" id="158754"/>
    <lineage>
        <taxon>Bacteria</taxon>
        <taxon>Pseudomonadati</taxon>
        <taxon>Pseudomonadota</taxon>
        <taxon>Alphaproteobacteria</taxon>
        <taxon>Sphingomonadales</taxon>
        <taxon>Sphingomonadaceae</taxon>
        <taxon>Sphingomonas</taxon>
        <taxon>environmental samples</taxon>
    </lineage>
</organism>
<dbReference type="AlphaFoldDB" id="A0A6J4SEH6"/>
<reference evidence="9" key="1">
    <citation type="submission" date="2020-02" db="EMBL/GenBank/DDBJ databases">
        <authorList>
            <person name="Meier V. D."/>
        </authorList>
    </citation>
    <scope>NUCLEOTIDE SEQUENCE</scope>
    <source>
        <strain evidence="9">AVDCRST_MAG44</strain>
    </source>
</reference>
<dbReference type="EMBL" id="CADCVY010000039">
    <property type="protein sequence ID" value="CAA9496803.1"/>
    <property type="molecule type" value="Genomic_DNA"/>
</dbReference>
<dbReference type="InterPro" id="IPR011330">
    <property type="entry name" value="Glyco_hydro/deAcase_b/a-brl"/>
</dbReference>
<dbReference type="Pfam" id="PF01522">
    <property type="entry name" value="Polysacc_deac_1"/>
    <property type="match status" value="1"/>
</dbReference>
<feature type="signal peptide" evidence="7">
    <location>
        <begin position="1"/>
        <end position="28"/>
    </location>
</feature>
<dbReference type="GO" id="GO:0016810">
    <property type="term" value="F:hydrolase activity, acting on carbon-nitrogen (but not peptide) bonds"/>
    <property type="evidence" value="ECO:0007669"/>
    <property type="project" value="InterPro"/>
</dbReference>
<evidence type="ECO:0000256" key="4">
    <source>
        <dbReference type="ARBA" id="ARBA00020071"/>
    </source>
</evidence>
<keyword evidence="5 7" id="KW-0732">Signal</keyword>
<evidence type="ECO:0000256" key="2">
    <source>
        <dbReference type="ARBA" id="ARBA00004613"/>
    </source>
</evidence>
<dbReference type="InterPro" id="IPR002509">
    <property type="entry name" value="NODB_dom"/>
</dbReference>
<evidence type="ECO:0000313" key="9">
    <source>
        <dbReference type="EMBL" id="CAA9496803.1"/>
    </source>
</evidence>
<dbReference type="PANTHER" id="PTHR34216">
    <property type="match status" value="1"/>
</dbReference>
<evidence type="ECO:0000256" key="3">
    <source>
        <dbReference type="ARBA" id="ARBA00010973"/>
    </source>
</evidence>
<evidence type="ECO:0000256" key="1">
    <source>
        <dbReference type="ARBA" id="ARBA00003236"/>
    </source>
</evidence>
<feature type="chain" id="PRO_5026747398" description="Chitooligosaccharide deacetylase" evidence="7">
    <location>
        <begin position="29"/>
        <end position="296"/>
    </location>
</feature>
<evidence type="ECO:0000256" key="7">
    <source>
        <dbReference type="SAM" id="SignalP"/>
    </source>
</evidence>
<comment type="subcellular location">
    <subcellularLocation>
        <location evidence="2">Secreted</location>
    </subcellularLocation>
</comment>
<accession>A0A6J4SEH6</accession>
<proteinExistence type="inferred from homology"/>
<feature type="domain" description="NodB homology" evidence="8">
    <location>
        <begin position="94"/>
        <end position="296"/>
    </location>
</feature>
<protein>
    <recommendedName>
        <fullName evidence="4">Chitooligosaccharide deacetylase</fullName>
    </recommendedName>
    <alternativeName>
        <fullName evidence="6">Nodulation protein B</fullName>
    </alternativeName>
</protein>
<dbReference type="GO" id="GO:0005576">
    <property type="term" value="C:extracellular region"/>
    <property type="evidence" value="ECO:0007669"/>
    <property type="project" value="UniProtKB-SubCell"/>
</dbReference>
<evidence type="ECO:0000259" key="8">
    <source>
        <dbReference type="PROSITE" id="PS51677"/>
    </source>
</evidence>
<comment type="function">
    <text evidence="1">Is involved in generating a small heat-stable compound (Nod), an acylated oligomer of N-acetylglucosamine, that stimulates mitosis in various plant protoplasts.</text>
</comment>
<dbReference type="GO" id="GO:0005975">
    <property type="term" value="P:carbohydrate metabolic process"/>
    <property type="evidence" value="ECO:0007669"/>
    <property type="project" value="InterPro"/>
</dbReference>
<dbReference type="InterPro" id="IPR051398">
    <property type="entry name" value="Polysacch_Deacetylase"/>
</dbReference>